<evidence type="ECO:0000313" key="6">
    <source>
        <dbReference type="EMBL" id="SMY03863.1"/>
    </source>
</evidence>
<dbReference type="GeneID" id="60907982"/>
<feature type="chain" id="PRO_5015080248" evidence="1">
    <location>
        <begin position="29"/>
        <end position="214"/>
    </location>
</feature>
<accession>A0A2H1KB91</accession>
<dbReference type="Proteomes" id="UP000234289">
    <property type="component" value="Unassembled WGS sequence"/>
</dbReference>
<sequence length="214" mass="21959">MPVRRAILVAVAAAAAGALLLGGNATYAAWSDSDSSERTTITAGDLRAEIAQTGPSAVKTGTSPGIYPTNGSRGIIPGIQAQRWTYTVTNSSDSDVAAGGTLEIKGSISSAADYAAILPYLRASATVAGNARTIPNSAFTSTGFSHTIALGEPLKPGKTVNVELTISMPATITNSQGKTVDVAVELLKYRSANTSTHQVFTMKNSAKLKQAGRS</sequence>
<dbReference type="EMBL" id="NRGQ01000012">
    <property type="protein sequence ID" value="PCC42814.1"/>
    <property type="molecule type" value="Genomic_DNA"/>
</dbReference>
<dbReference type="Proteomes" id="UP000218620">
    <property type="component" value="Unassembled WGS sequence"/>
</dbReference>
<dbReference type="InterPro" id="IPR006311">
    <property type="entry name" value="TAT_signal"/>
</dbReference>
<dbReference type="PROSITE" id="PS51318">
    <property type="entry name" value="TAT"/>
    <property type="match status" value="1"/>
</dbReference>
<dbReference type="AlphaFoldDB" id="A0A2H1KB91"/>
<dbReference type="InterPro" id="IPR023833">
    <property type="entry name" value="Signal_pept_SipW-depend-type"/>
</dbReference>
<evidence type="ECO:0000313" key="2">
    <source>
        <dbReference type="EMBL" id="AZT98859.1"/>
    </source>
</evidence>
<evidence type="ECO:0000256" key="1">
    <source>
        <dbReference type="SAM" id="SignalP"/>
    </source>
</evidence>
<evidence type="ECO:0000313" key="11">
    <source>
        <dbReference type="Proteomes" id="UP000282731"/>
    </source>
</evidence>
<reference evidence="8" key="3">
    <citation type="submission" date="2017-03" db="EMBL/GenBank/DDBJ databases">
        <authorList>
            <person name="Monnet C."/>
        </authorList>
    </citation>
    <scope>NUCLEOTIDE SEQUENCE [LARGE SCALE GENOMIC DNA]</scope>
    <source>
        <strain evidence="8">CNRZ 920</strain>
    </source>
</reference>
<dbReference type="Proteomes" id="UP000234300">
    <property type="component" value="Unassembled WGS sequence"/>
</dbReference>
<reference evidence="2 11" key="5">
    <citation type="submission" date="2019-01" db="EMBL/GenBank/DDBJ databases">
        <title>Comparative genomic analysis of Brevibacterium aurantiacum sheds light on its evolution and its adaptation to smear-ripened cheeses.</title>
        <authorList>
            <person name="Moineau S."/>
        </authorList>
    </citation>
    <scope>NUCLEOTIDE SEQUENCE [LARGE SCALE GENOMIC DNA]</scope>
    <source>
        <strain evidence="2 11">SMQ-1420</strain>
    </source>
</reference>
<dbReference type="EMBL" id="FXZG01000021">
    <property type="protein sequence ID" value="SMX96919.1"/>
    <property type="molecule type" value="Genomic_DNA"/>
</dbReference>
<reference evidence="9 10" key="2">
    <citation type="submission" date="2017-03" db="EMBL/GenBank/DDBJ databases">
        <authorList>
            <person name="Afonso C.L."/>
            <person name="Miller P.J."/>
            <person name="Scott M.A."/>
            <person name="Spackman E."/>
            <person name="Goraichik I."/>
            <person name="Dimitrov K.M."/>
            <person name="Suarez D.L."/>
            <person name="Swayne D.E."/>
        </authorList>
    </citation>
    <scope>NUCLEOTIDE SEQUENCE [LARGE SCALE GENOMIC DNA]</scope>
    <source>
        <strain evidence="4">6</strain>
        <strain evidence="10">6(3)</strain>
        <strain evidence="6">8</strain>
        <strain evidence="9">8(6)</strain>
        <strain evidence="5">CNRZ 920</strain>
    </source>
</reference>
<gene>
    <name evidence="5" type="ORF">BAUR920_03003</name>
    <name evidence="4" type="ORF">BAURA63_00797</name>
    <name evidence="6" type="ORF">BAURA86_03484</name>
    <name evidence="3" type="ORF">CIK65_10405</name>
    <name evidence="2" type="ORF">CXR27_19110</name>
</gene>
<evidence type="ECO:0000313" key="8">
    <source>
        <dbReference type="Proteomes" id="UP000234289"/>
    </source>
</evidence>
<reference evidence="2 11" key="4">
    <citation type="submission" date="2017-12" db="EMBL/GenBank/DDBJ databases">
        <authorList>
            <person name="Levesque S."/>
        </authorList>
    </citation>
    <scope>NUCLEOTIDE SEQUENCE [LARGE SCALE GENOMIC DNA]</scope>
    <source>
        <strain evidence="2 11">SMQ-1420</strain>
    </source>
</reference>
<dbReference type="EMBL" id="FXYZ01000002">
    <property type="protein sequence ID" value="SMX69172.1"/>
    <property type="molecule type" value="Genomic_DNA"/>
</dbReference>
<keyword evidence="1" id="KW-0732">Signal</keyword>
<protein>
    <submittedName>
        <fullName evidence="5">Alternate signal-mediated exported protein, RER_14450 family</fullName>
    </submittedName>
</protein>
<proteinExistence type="predicted"/>
<dbReference type="Proteomes" id="UP000282731">
    <property type="component" value="Chromosome"/>
</dbReference>
<evidence type="ECO:0000313" key="9">
    <source>
        <dbReference type="Proteomes" id="UP000234300"/>
    </source>
</evidence>
<feature type="signal peptide" evidence="1">
    <location>
        <begin position="1"/>
        <end position="28"/>
    </location>
</feature>
<dbReference type="EMBL" id="FXZI01000016">
    <property type="protein sequence ID" value="SMY03863.1"/>
    <property type="molecule type" value="Genomic_DNA"/>
</dbReference>
<evidence type="ECO:0000313" key="10">
    <source>
        <dbReference type="Proteomes" id="UP000234327"/>
    </source>
</evidence>
<dbReference type="EMBL" id="CP025334">
    <property type="protein sequence ID" value="AZT98859.1"/>
    <property type="molecule type" value="Genomic_DNA"/>
</dbReference>
<organism evidence="5 8">
    <name type="scientific">Brevibacterium aurantiacum</name>
    <dbReference type="NCBI Taxonomy" id="273384"/>
    <lineage>
        <taxon>Bacteria</taxon>
        <taxon>Bacillati</taxon>
        <taxon>Actinomycetota</taxon>
        <taxon>Actinomycetes</taxon>
        <taxon>Micrococcales</taxon>
        <taxon>Brevibacteriaceae</taxon>
        <taxon>Brevibacterium</taxon>
    </lineage>
</organism>
<evidence type="ECO:0000313" key="5">
    <source>
        <dbReference type="EMBL" id="SMX96919.1"/>
    </source>
</evidence>
<dbReference type="NCBIfam" id="TIGR04088">
    <property type="entry name" value="cognate_SipW"/>
    <property type="match status" value="1"/>
</dbReference>
<reference evidence="3 7" key="1">
    <citation type="journal article" date="2017" name="Elife">
        <title>Extensive horizontal gene transfer in cheese-associated bacteria.</title>
        <authorList>
            <person name="Bonham K.S."/>
            <person name="Wolfe B.E."/>
            <person name="Dutton R.J."/>
        </authorList>
    </citation>
    <scope>NUCLEOTIDE SEQUENCE [LARGE SCALE GENOMIC DNA]</scope>
    <source>
        <strain evidence="3 7">962_8</strain>
    </source>
</reference>
<dbReference type="Proteomes" id="UP000234327">
    <property type="component" value="Unassembled WGS sequence"/>
</dbReference>
<accession>A0A2A3YU79</accession>
<name>A0A2H1KB91_BREAU</name>
<evidence type="ECO:0000313" key="4">
    <source>
        <dbReference type="EMBL" id="SMX69172.1"/>
    </source>
</evidence>
<dbReference type="RefSeq" id="WP_096178227.1">
    <property type="nucleotide sequence ID" value="NZ_CP025331.1"/>
</dbReference>
<evidence type="ECO:0000313" key="7">
    <source>
        <dbReference type="Proteomes" id="UP000218620"/>
    </source>
</evidence>
<evidence type="ECO:0000313" key="3">
    <source>
        <dbReference type="EMBL" id="PCC42814.1"/>
    </source>
</evidence>